<name>A0AAD1R5C0_PELCU</name>
<dbReference type="Proteomes" id="UP001295444">
    <property type="component" value="Chromosome 01"/>
</dbReference>
<sequence length="181" mass="20768">MLETDTLTRPTQMTKSNLNEALNALSTKLVTTWKHTANSLHKDIQELGKQLSHMEDKCDELSTVQNDLATNVEHQATKLDIMESKLADIEDRVCRNNLRLRGAQEDVLPVSLPAYVRGLFHAYVPEIPVDILLIDRVHRIPKPQHLLASLPRDVLLCAHYFLFLFYKAFDRLHWGFLTTVV</sequence>
<dbReference type="AlphaFoldDB" id="A0AAD1R5C0"/>
<keyword evidence="1 2" id="KW-0175">Coiled coil</keyword>
<feature type="domain" description="T-SNARE coiled-coil homology" evidence="3">
    <location>
        <begin position="41"/>
        <end position="103"/>
    </location>
</feature>
<evidence type="ECO:0000259" key="3">
    <source>
        <dbReference type="PROSITE" id="PS50192"/>
    </source>
</evidence>
<gene>
    <name evidence="4" type="ORF">PECUL_23A042793</name>
</gene>
<organism evidence="4 5">
    <name type="scientific">Pelobates cultripes</name>
    <name type="common">Western spadefoot toad</name>
    <dbReference type="NCBI Taxonomy" id="61616"/>
    <lineage>
        <taxon>Eukaryota</taxon>
        <taxon>Metazoa</taxon>
        <taxon>Chordata</taxon>
        <taxon>Craniata</taxon>
        <taxon>Vertebrata</taxon>
        <taxon>Euteleostomi</taxon>
        <taxon>Amphibia</taxon>
        <taxon>Batrachia</taxon>
        <taxon>Anura</taxon>
        <taxon>Pelobatoidea</taxon>
        <taxon>Pelobatidae</taxon>
        <taxon>Pelobates</taxon>
    </lineage>
</organism>
<reference evidence="4" key="1">
    <citation type="submission" date="2022-03" db="EMBL/GenBank/DDBJ databases">
        <authorList>
            <person name="Alioto T."/>
            <person name="Alioto T."/>
            <person name="Gomez Garrido J."/>
        </authorList>
    </citation>
    <scope>NUCLEOTIDE SEQUENCE</scope>
</reference>
<dbReference type="InterPro" id="IPR000727">
    <property type="entry name" value="T_SNARE_dom"/>
</dbReference>
<proteinExistence type="predicted"/>
<accession>A0AAD1R5C0</accession>
<dbReference type="PROSITE" id="PS50192">
    <property type="entry name" value="T_SNARE"/>
    <property type="match status" value="1"/>
</dbReference>
<evidence type="ECO:0000256" key="2">
    <source>
        <dbReference type="SAM" id="Coils"/>
    </source>
</evidence>
<protein>
    <submittedName>
        <fullName evidence="4">Vomeronasal type-2 receptor 26-like</fullName>
    </submittedName>
</protein>
<evidence type="ECO:0000313" key="5">
    <source>
        <dbReference type="Proteomes" id="UP001295444"/>
    </source>
</evidence>
<dbReference type="EMBL" id="OW240912">
    <property type="protein sequence ID" value="CAH2223910.1"/>
    <property type="molecule type" value="Genomic_DNA"/>
</dbReference>
<evidence type="ECO:0000256" key="1">
    <source>
        <dbReference type="ARBA" id="ARBA00023054"/>
    </source>
</evidence>
<keyword evidence="4" id="KW-0675">Receptor</keyword>
<evidence type="ECO:0000313" key="4">
    <source>
        <dbReference type="EMBL" id="CAH2223910.1"/>
    </source>
</evidence>
<keyword evidence="5" id="KW-1185">Reference proteome</keyword>
<feature type="coiled-coil region" evidence="2">
    <location>
        <begin position="37"/>
        <end position="92"/>
    </location>
</feature>